<dbReference type="InterPro" id="IPR053229">
    <property type="entry name" value="NADH-Q_oxidrdct_subunit"/>
</dbReference>
<dbReference type="PANTHER" id="PTHR34062:SF1">
    <property type="entry name" value="NADH-UBIQUINONE OXIDOREDUCTASE 21KDA SUBUNIT N-TERMINAL DOMAIN-CONTAINING PROTEIN"/>
    <property type="match status" value="1"/>
</dbReference>
<dbReference type="AlphaFoldDB" id="A0A7S0WTB3"/>
<dbReference type="EMBL" id="HBFA01032463">
    <property type="protein sequence ID" value="CAD8683342.1"/>
    <property type="molecule type" value="Transcribed_RNA"/>
</dbReference>
<gene>
    <name evidence="3" type="ORF">POBO1169_LOCUS16330</name>
</gene>
<feature type="transmembrane region" description="Helical" evidence="1">
    <location>
        <begin position="59"/>
        <end position="76"/>
    </location>
</feature>
<sequence length="105" mass="10994">MGIILDEPKYKVIDSAPGLAKCFGNCSFEDMKIAAGATFAATTYGCLAGKGVKGMAGPSAYMGLAIGVTAGALLAYQNSAGRLMGFKENPDEVAKFTRMKRPYLD</sequence>
<dbReference type="Pfam" id="PF10785">
    <property type="entry name" value="NADH-u_ox-rdase"/>
    <property type="match status" value="1"/>
</dbReference>
<evidence type="ECO:0000313" key="3">
    <source>
        <dbReference type="EMBL" id="CAD8683342.1"/>
    </source>
</evidence>
<keyword evidence="1" id="KW-1133">Transmembrane helix</keyword>
<feature type="domain" description="NADH-ubiquinone oxidoreductase 21kDa subunit N-terminal" evidence="2">
    <location>
        <begin position="8"/>
        <end position="88"/>
    </location>
</feature>
<name>A0A7S0WTB3_9CHLO</name>
<evidence type="ECO:0000256" key="1">
    <source>
        <dbReference type="SAM" id="Phobius"/>
    </source>
</evidence>
<protein>
    <recommendedName>
        <fullName evidence="2">NADH-ubiquinone oxidoreductase 21kDa subunit N-terminal domain-containing protein</fullName>
    </recommendedName>
</protein>
<keyword evidence="1" id="KW-0812">Transmembrane</keyword>
<proteinExistence type="predicted"/>
<evidence type="ECO:0000259" key="2">
    <source>
        <dbReference type="Pfam" id="PF10785"/>
    </source>
</evidence>
<accession>A0A7S0WTB3</accession>
<organism evidence="3">
    <name type="scientific">Pyramimonas obovata</name>
    <dbReference type="NCBI Taxonomy" id="1411642"/>
    <lineage>
        <taxon>Eukaryota</taxon>
        <taxon>Viridiplantae</taxon>
        <taxon>Chlorophyta</taxon>
        <taxon>Pyramimonadophyceae</taxon>
        <taxon>Pyramimonadales</taxon>
        <taxon>Pyramimonadaceae</taxon>
        <taxon>Pyramimonas</taxon>
        <taxon>Pyramimonas incertae sedis</taxon>
    </lineage>
</organism>
<reference evidence="3" key="1">
    <citation type="submission" date="2021-01" db="EMBL/GenBank/DDBJ databases">
        <authorList>
            <person name="Corre E."/>
            <person name="Pelletier E."/>
            <person name="Niang G."/>
            <person name="Scheremetjew M."/>
            <person name="Finn R."/>
            <person name="Kale V."/>
            <person name="Holt S."/>
            <person name="Cochrane G."/>
            <person name="Meng A."/>
            <person name="Brown T."/>
            <person name="Cohen L."/>
        </authorList>
    </citation>
    <scope>NUCLEOTIDE SEQUENCE</scope>
    <source>
        <strain evidence="3">CCMP722</strain>
    </source>
</reference>
<dbReference type="PANTHER" id="PTHR34062">
    <property type="entry name" value="OXIDOREDUCTASE 21 KDA SUBUNIT, PUTATIVE (AFU_ORTHOLOGUE AFUA_4G04750)-RELATED"/>
    <property type="match status" value="1"/>
</dbReference>
<dbReference type="InterPro" id="IPR019721">
    <property type="entry name" value="NADH-UbQ_OxRdtase_su21_N"/>
</dbReference>
<keyword evidence="1" id="KW-0472">Membrane</keyword>